<comment type="caution">
    <text evidence="4">The sequence shown here is derived from an EMBL/GenBank/DDBJ whole genome shotgun (WGS) entry which is preliminary data.</text>
</comment>
<sequence length="331" mass="37540">MQHDNFNPAWWCPGPHLQTVWRRLYGEIPTVTLRRERWETPDDDFLDLDFFDPDPAKEGVGPVPTVLCLHGLEGSSRAKYILGMLREANRLGWRGAALNFRSCSGEINRQRRFYHSGETTDIDWVVRRLIERFPGSPFFLIGFSLGGNVLLKWLGEQGEKAPDPVRGAAAISVPFDLAEAARNIDRGFSRIYGKVFLRTLKEKALIKERQYPGLVDPARLRRIASFAAFDDQVTAPVHGFRDGVDYWTSTSSKKFLDAIRRPVLLINAQNDPFLPRECLPFKVVAQSKWLTADFPPSGGHTGFVGGSSPWKVRYWTEARAFAFLSAVRDRS</sequence>
<accession>A0A7X6DRR3</accession>
<feature type="domain" description="AB hydrolase-1" evidence="3">
    <location>
        <begin position="64"/>
        <end position="275"/>
    </location>
</feature>
<name>A0A7X6DRR3_9BACT</name>
<dbReference type="RefSeq" id="WP_168061612.1">
    <property type="nucleotide sequence ID" value="NZ_VTOW01000003.1"/>
</dbReference>
<dbReference type="InterPro" id="IPR012020">
    <property type="entry name" value="ABHD4"/>
</dbReference>
<gene>
    <name evidence="4" type="ORF">MNODULE_15640</name>
</gene>
<comment type="similarity">
    <text evidence="1">Belongs to the AB hydrolase superfamily. AB hydrolase 4 family.</text>
</comment>
<organism evidence="4 5">
    <name type="scientific">Candidatus Manganitrophus noduliformans</name>
    <dbReference type="NCBI Taxonomy" id="2606439"/>
    <lineage>
        <taxon>Bacteria</taxon>
        <taxon>Pseudomonadati</taxon>
        <taxon>Nitrospirota</taxon>
        <taxon>Nitrospiria</taxon>
        <taxon>Candidatus Troglogloeales</taxon>
        <taxon>Candidatus Manganitrophaceae</taxon>
        <taxon>Candidatus Manganitrophus</taxon>
    </lineage>
</organism>
<dbReference type="SUPFAM" id="SSF53474">
    <property type="entry name" value="alpha/beta-Hydrolases"/>
    <property type="match status" value="1"/>
</dbReference>
<dbReference type="GO" id="GO:0034338">
    <property type="term" value="F:short-chain carboxylesterase activity"/>
    <property type="evidence" value="ECO:0007669"/>
    <property type="project" value="TreeGrafter"/>
</dbReference>
<dbReference type="PIRSF" id="PIRSF005211">
    <property type="entry name" value="Ab_hydro_YheT"/>
    <property type="match status" value="1"/>
</dbReference>
<dbReference type="Proteomes" id="UP000534783">
    <property type="component" value="Unassembled WGS sequence"/>
</dbReference>
<reference evidence="4 5" key="1">
    <citation type="journal article" date="2020" name="Nature">
        <title>Bacterial chemolithoautotrophy via manganese oxidation.</title>
        <authorList>
            <person name="Yu H."/>
            <person name="Leadbetter J.R."/>
        </authorList>
    </citation>
    <scope>NUCLEOTIDE SEQUENCE [LARGE SCALE GENOMIC DNA]</scope>
    <source>
        <strain evidence="4 5">Mn-1</strain>
    </source>
</reference>
<proteinExistence type="inferred from homology"/>
<feature type="active site" description="Charge relay system" evidence="2">
    <location>
        <position position="144"/>
    </location>
</feature>
<dbReference type="Pfam" id="PF00561">
    <property type="entry name" value="Abhydrolase_1"/>
    <property type="match status" value="1"/>
</dbReference>
<dbReference type="PANTHER" id="PTHR10794">
    <property type="entry name" value="ABHYDROLASE DOMAIN-CONTAINING PROTEIN"/>
    <property type="match status" value="1"/>
</dbReference>
<dbReference type="InterPro" id="IPR029058">
    <property type="entry name" value="AB_hydrolase_fold"/>
</dbReference>
<dbReference type="GO" id="GO:0047372">
    <property type="term" value="F:monoacylglycerol lipase activity"/>
    <property type="evidence" value="ECO:0007669"/>
    <property type="project" value="TreeGrafter"/>
</dbReference>
<feature type="active site" description="Charge relay system" evidence="2">
    <location>
        <position position="300"/>
    </location>
</feature>
<evidence type="ECO:0000313" key="4">
    <source>
        <dbReference type="EMBL" id="NKE72181.1"/>
    </source>
</evidence>
<dbReference type="InterPro" id="IPR000073">
    <property type="entry name" value="AB_hydrolase_1"/>
</dbReference>
<evidence type="ECO:0000256" key="1">
    <source>
        <dbReference type="ARBA" id="ARBA00010884"/>
    </source>
</evidence>
<keyword evidence="4" id="KW-0378">Hydrolase</keyword>
<evidence type="ECO:0000256" key="2">
    <source>
        <dbReference type="PIRSR" id="PIRSR005211-1"/>
    </source>
</evidence>
<evidence type="ECO:0000259" key="3">
    <source>
        <dbReference type="Pfam" id="PF00561"/>
    </source>
</evidence>
<protein>
    <submittedName>
        <fullName evidence="4">Alpha/beta fold hydrolase</fullName>
    </submittedName>
</protein>
<feature type="active site" description="Charge relay system" evidence="2">
    <location>
        <position position="271"/>
    </location>
</feature>
<dbReference type="Gene3D" id="3.40.50.1820">
    <property type="entry name" value="alpha/beta hydrolase"/>
    <property type="match status" value="1"/>
</dbReference>
<dbReference type="AlphaFoldDB" id="A0A7X6DRR3"/>
<keyword evidence="5" id="KW-1185">Reference proteome</keyword>
<dbReference type="EMBL" id="VTOW01000003">
    <property type="protein sequence ID" value="NKE72181.1"/>
    <property type="molecule type" value="Genomic_DNA"/>
</dbReference>
<dbReference type="InterPro" id="IPR050960">
    <property type="entry name" value="AB_hydrolase_4_sf"/>
</dbReference>
<evidence type="ECO:0000313" key="5">
    <source>
        <dbReference type="Proteomes" id="UP000534783"/>
    </source>
</evidence>
<dbReference type="PANTHER" id="PTHR10794:SF94">
    <property type="entry name" value="ESTERASE YHET-RELATED"/>
    <property type="match status" value="1"/>
</dbReference>